<name>A0ACB8F162_9SAUR</name>
<sequence>MPACLCSVLHANVARALLVLGSDRELQMIRQSMIDFLQNHSQEAKPPACPPLEPIVPEEMFSLFDKHSQHYTAIIFEGANSYVGREVILDLIQYENIVVKRMLNSDSTVLKQLGITSVPSSYLIYPNGSHGLIHILYCFILQADMTLKNSAHFMSNSQSMEQLT</sequence>
<dbReference type="Proteomes" id="UP000827872">
    <property type="component" value="Linkage Group LG12"/>
</dbReference>
<protein>
    <submittedName>
        <fullName evidence="1">Sulfhydryl oxidase 2</fullName>
    </submittedName>
</protein>
<reference evidence="1" key="1">
    <citation type="submission" date="2021-08" db="EMBL/GenBank/DDBJ databases">
        <title>The first chromosome-level gecko genome reveals the dynamic sex chromosomes of Neotropical dwarf geckos (Sphaerodactylidae: Sphaerodactylus).</title>
        <authorList>
            <person name="Pinto B.J."/>
            <person name="Keating S.E."/>
            <person name="Gamble T."/>
        </authorList>
    </citation>
    <scope>NUCLEOTIDE SEQUENCE</scope>
    <source>
        <strain evidence="1">TG3544</strain>
    </source>
</reference>
<accession>A0ACB8F162</accession>
<organism evidence="1 2">
    <name type="scientific">Sphaerodactylus townsendi</name>
    <dbReference type="NCBI Taxonomy" id="933632"/>
    <lineage>
        <taxon>Eukaryota</taxon>
        <taxon>Metazoa</taxon>
        <taxon>Chordata</taxon>
        <taxon>Craniata</taxon>
        <taxon>Vertebrata</taxon>
        <taxon>Euteleostomi</taxon>
        <taxon>Lepidosauria</taxon>
        <taxon>Squamata</taxon>
        <taxon>Bifurcata</taxon>
        <taxon>Gekkota</taxon>
        <taxon>Sphaerodactylidae</taxon>
        <taxon>Sphaerodactylus</taxon>
    </lineage>
</organism>
<proteinExistence type="predicted"/>
<keyword evidence="2" id="KW-1185">Reference proteome</keyword>
<dbReference type="EMBL" id="CM037625">
    <property type="protein sequence ID" value="KAH7998708.1"/>
    <property type="molecule type" value="Genomic_DNA"/>
</dbReference>
<comment type="caution">
    <text evidence="1">The sequence shown here is derived from an EMBL/GenBank/DDBJ whole genome shotgun (WGS) entry which is preliminary data.</text>
</comment>
<evidence type="ECO:0000313" key="1">
    <source>
        <dbReference type="EMBL" id="KAH7998708.1"/>
    </source>
</evidence>
<evidence type="ECO:0000313" key="2">
    <source>
        <dbReference type="Proteomes" id="UP000827872"/>
    </source>
</evidence>
<gene>
    <name evidence="1" type="primary">QSOX2_2</name>
    <name evidence="1" type="ORF">K3G42_019143</name>
</gene>